<evidence type="ECO:0000256" key="1">
    <source>
        <dbReference type="SAM" id="MobiDB-lite"/>
    </source>
</evidence>
<keyword evidence="3" id="KW-1185">Reference proteome</keyword>
<evidence type="ECO:0000313" key="2">
    <source>
        <dbReference type="EMBL" id="BES98929.1"/>
    </source>
</evidence>
<gene>
    <name evidence="2" type="ORF">NTJ_11745</name>
</gene>
<reference evidence="2 3" key="1">
    <citation type="submission" date="2023-09" db="EMBL/GenBank/DDBJ databases">
        <title>Nesidiocoris tenuis whole genome shotgun sequence.</title>
        <authorList>
            <person name="Shibata T."/>
            <person name="Shimoda M."/>
            <person name="Kobayashi T."/>
            <person name="Uehara T."/>
        </authorList>
    </citation>
    <scope>NUCLEOTIDE SEQUENCE [LARGE SCALE GENOMIC DNA]</scope>
    <source>
        <strain evidence="2 3">Japan</strain>
    </source>
</reference>
<dbReference type="EMBL" id="AP028918">
    <property type="protein sequence ID" value="BES98929.1"/>
    <property type="molecule type" value="Genomic_DNA"/>
</dbReference>
<evidence type="ECO:0000313" key="3">
    <source>
        <dbReference type="Proteomes" id="UP001307889"/>
    </source>
</evidence>
<feature type="region of interest" description="Disordered" evidence="1">
    <location>
        <begin position="13"/>
        <end position="139"/>
    </location>
</feature>
<proteinExistence type="predicted"/>
<feature type="compositionally biased region" description="Polar residues" evidence="1">
    <location>
        <begin position="25"/>
        <end position="42"/>
    </location>
</feature>
<sequence length="139" mass="15686">MEVFHLPHFPLTFPISRPTLPSPDQWRTNSSPTGRPKMTTQCRNDRLKSCQTLPSRNPRHFPDSGFEDLSCAGPPSGQKELPIVDNSQRRKGRSSLTREWAEVVELGGRGRTNQNSRETVLKSHPSLSQDAQKKVRVKA</sequence>
<dbReference type="Proteomes" id="UP001307889">
    <property type="component" value="Chromosome 10"/>
</dbReference>
<organism evidence="2 3">
    <name type="scientific">Nesidiocoris tenuis</name>
    <dbReference type="NCBI Taxonomy" id="355587"/>
    <lineage>
        <taxon>Eukaryota</taxon>
        <taxon>Metazoa</taxon>
        <taxon>Ecdysozoa</taxon>
        <taxon>Arthropoda</taxon>
        <taxon>Hexapoda</taxon>
        <taxon>Insecta</taxon>
        <taxon>Pterygota</taxon>
        <taxon>Neoptera</taxon>
        <taxon>Paraneoptera</taxon>
        <taxon>Hemiptera</taxon>
        <taxon>Heteroptera</taxon>
        <taxon>Panheteroptera</taxon>
        <taxon>Cimicomorpha</taxon>
        <taxon>Miridae</taxon>
        <taxon>Dicyphina</taxon>
        <taxon>Nesidiocoris</taxon>
    </lineage>
</organism>
<protein>
    <submittedName>
        <fullName evidence="2">Uncharacterized protein</fullName>
    </submittedName>
</protein>
<name>A0ABN7B509_9HEMI</name>
<accession>A0ABN7B509</accession>